<dbReference type="AlphaFoldDB" id="A0A5B9T2N7"/>
<geneLocation type="plasmid" evidence="1">
    <name>pSGMCR103</name>
</geneLocation>
<sequence>MAAVCAYGGNSVALHHNAATFLPPSDVDSGGLRMKVWAFDENRADFVDAAPERMNADATGYYIIRRGDDVLVREHGQERPMPERLTVAGVPFDREQFEHTHPLPLRAEMKRDGQWARAQLQARDRAEIALPLELPIWVTKTPLTEGKA</sequence>
<reference evidence="1" key="1">
    <citation type="submission" date="2019-04" db="EMBL/GenBank/DDBJ databases">
        <authorList>
            <person name="Guo S."/>
        </authorList>
    </citation>
    <scope>NUCLEOTIDE SEQUENCE</scope>
    <source>
        <strain evidence="1">ENV103</strain>
        <plasmid evidence="1">pSGMCR103</plasmid>
    </source>
</reference>
<protein>
    <submittedName>
        <fullName evidence="1">Uncharacterized protein</fullName>
    </submittedName>
</protein>
<proteinExistence type="predicted"/>
<evidence type="ECO:0000313" key="1">
    <source>
        <dbReference type="EMBL" id="QEG98168.1"/>
    </source>
</evidence>
<dbReference type="EMBL" id="MK731977">
    <property type="protein sequence ID" value="QEG98168.1"/>
    <property type="molecule type" value="Genomic_DNA"/>
</dbReference>
<organism evidence="1">
    <name type="scientific">Escherichia coli</name>
    <dbReference type="NCBI Taxonomy" id="562"/>
    <lineage>
        <taxon>Bacteria</taxon>
        <taxon>Pseudomonadati</taxon>
        <taxon>Pseudomonadota</taxon>
        <taxon>Gammaproteobacteria</taxon>
        <taxon>Enterobacterales</taxon>
        <taxon>Enterobacteriaceae</taxon>
        <taxon>Escherichia</taxon>
    </lineage>
</organism>
<accession>A0A5B9T2N7</accession>
<name>A0A5B9T2N7_ECOLX</name>
<keyword evidence="1" id="KW-0614">Plasmid</keyword>